<proteinExistence type="predicted"/>
<accession>A0A445CEF3</accession>
<keyword evidence="3" id="KW-1185">Reference proteome</keyword>
<feature type="region of interest" description="Disordered" evidence="1">
    <location>
        <begin position="42"/>
        <end position="68"/>
    </location>
</feature>
<evidence type="ECO:0000313" key="3">
    <source>
        <dbReference type="Proteomes" id="UP000289738"/>
    </source>
</evidence>
<dbReference type="Proteomes" id="UP000289738">
    <property type="component" value="Chromosome A07"/>
</dbReference>
<name>A0A445CEF3_ARAHY</name>
<dbReference type="STRING" id="3818.A0A445CEF3"/>
<dbReference type="EMBL" id="SDMP01000007">
    <property type="protein sequence ID" value="RYR49289.1"/>
    <property type="molecule type" value="Genomic_DNA"/>
</dbReference>
<reference evidence="2 3" key="1">
    <citation type="submission" date="2019-01" db="EMBL/GenBank/DDBJ databases">
        <title>Sequencing of cultivated peanut Arachis hypogaea provides insights into genome evolution and oil improvement.</title>
        <authorList>
            <person name="Chen X."/>
        </authorList>
    </citation>
    <scope>NUCLEOTIDE SEQUENCE [LARGE SCALE GENOMIC DNA]</scope>
    <source>
        <strain evidence="3">cv. Fuhuasheng</strain>
        <tissue evidence="2">Leaves</tissue>
    </source>
</reference>
<evidence type="ECO:0000256" key="1">
    <source>
        <dbReference type="SAM" id="MobiDB-lite"/>
    </source>
</evidence>
<comment type="caution">
    <text evidence="2">The sequence shown here is derived from an EMBL/GenBank/DDBJ whole genome shotgun (WGS) entry which is preliminary data.</text>
</comment>
<dbReference type="AlphaFoldDB" id="A0A445CEF3"/>
<organism evidence="2 3">
    <name type="scientific">Arachis hypogaea</name>
    <name type="common">Peanut</name>
    <dbReference type="NCBI Taxonomy" id="3818"/>
    <lineage>
        <taxon>Eukaryota</taxon>
        <taxon>Viridiplantae</taxon>
        <taxon>Streptophyta</taxon>
        <taxon>Embryophyta</taxon>
        <taxon>Tracheophyta</taxon>
        <taxon>Spermatophyta</taxon>
        <taxon>Magnoliopsida</taxon>
        <taxon>eudicotyledons</taxon>
        <taxon>Gunneridae</taxon>
        <taxon>Pentapetalae</taxon>
        <taxon>rosids</taxon>
        <taxon>fabids</taxon>
        <taxon>Fabales</taxon>
        <taxon>Fabaceae</taxon>
        <taxon>Papilionoideae</taxon>
        <taxon>50 kb inversion clade</taxon>
        <taxon>dalbergioids sensu lato</taxon>
        <taxon>Dalbergieae</taxon>
        <taxon>Pterocarpus clade</taxon>
        <taxon>Arachis</taxon>
    </lineage>
</organism>
<evidence type="ECO:0000313" key="2">
    <source>
        <dbReference type="EMBL" id="RYR49289.1"/>
    </source>
</evidence>
<gene>
    <name evidence="2" type="ORF">Ahy_A07g035714</name>
</gene>
<protein>
    <submittedName>
        <fullName evidence="2">Uncharacterized protein</fullName>
    </submittedName>
</protein>
<sequence length="238" mass="27275">MKSSDKPPKGSNLGTLAAESPVVNNLFLPYLGFLKPMASSPHFDDRPSPDYDNEYYDNDPFAPKKAKSKAEEAASGVTTGMILSLRERSLQNCKDTLATCQLTSNHINEAKLVHLSPHMLFEQRIRWRLGITDEDQCMLLLDFPMFASTKETFSPQHKKERSSSKNVWGLPSNVYNGRQRSCKLIQNTFLFSDPKQQLHLHAYHAFPSLFSHHVCVVLEGRRRDLARERRDHGERFRE</sequence>